<dbReference type="InterPro" id="IPR043519">
    <property type="entry name" value="NT_sf"/>
</dbReference>
<gene>
    <name evidence="2" type="ORF">H4W31_003966</name>
</gene>
<reference evidence="2" key="1">
    <citation type="submission" date="2020-10" db="EMBL/GenBank/DDBJ databases">
        <title>Sequencing the genomes of 1000 actinobacteria strains.</title>
        <authorList>
            <person name="Klenk H.-P."/>
        </authorList>
    </citation>
    <scope>NUCLEOTIDE SEQUENCE</scope>
    <source>
        <strain evidence="2">DSM 46832</strain>
    </source>
</reference>
<protein>
    <submittedName>
        <fullName evidence="2">Nucleotidyltransferase</fullName>
    </submittedName>
</protein>
<keyword evidence="3" id="KW-1185">Reference proteome</keyword>
<dbReference type="EMBL" id="JADBEB010000001">
    <property type="protein sequence ID" value="MBE1488328.1"/>
    <property type="molecule type" value="Genomic_DNA"/>
</dbReference>
<sequence length="197" mass="21590">MDILEQVMAQATADSEVRGVVLTGSRARGVATARSDFDLTIVVAEQTEPWKHTSRTGQLDTVVCTLEALADTSLRWQRYAYRGAKVLLDRLDGGIAELVDRQATPTREEAADHALASIRTALIDRIRRHRLTRRDRAARRRCGRPCGPVVVGQTPRARSAGRADLAVGRLVLLVALSSAWVRTGSRRSPTTDAELPV</sequence>
<dbReference type="Gene3D" id="3.30.460.10">
    <property type="entry name" value="Beta Polymerase, domain 2"/>
    <property type="match status" value="1"/>
</dbReference>
<evidence type="ECO:0000259" key="1">
    <source>
        <dbReference type="Pfam" id="PF01909"/>
    </source>
</evidence>
<dbReference type="Pfam" id="PF01909">
    <property type="entry name" value="NTP_transf_2"/>
    <property type="match status" value="1"/>
</dbReference>
<dbReference type="AlphaFoldDB" id="A0A927M541"/>
<comment type="caution">
    <text evidence="2">The sequence shown here is derived from an EMBL/GenBank/DDBJ whole genome shotgun (WGS) entry which is preliminary data.</text>
</comment>
<evidence type="ECO:0000313" key="3">
    <source>
        <dbReference type="Proteomes" id="UP000649753"/>
    </source>
</evidence>
<dbReference type="SUPFAM" id="SSF81301">
    <property type="entry name" value="Nucleotidyltransferase"/>
    <property type="match status" value="1"/>
</dbReference>
<dbReference type="GO" id="GO:0016779">
    <property type="term" value="F:nucleotidyltransferase activity"/>
    <property type="evidence" value="ECO:0007669"/>
    <property type="project" value="InterPro"/>
</dbReference>
<dbReference type="Proteomes" id="UP000649753">
    <property type="component" value="Unassembled WGS sequence"/>
</dbReference>
<dbReference type="CDD" id="cd05403">
    <property type="entry name" value="NT_KNTase_like"/>
    <property type="match status" value="1"/>
</dbReference>
<name>A0A927M541_9ACTN</name>
<evidence type="ECO:0000313" key="2">
    <source>
        <dbReference type="EMBL" id="MBE1488328.1"/>
    </source>
</evidence>
<proteinExistence type="predicted"/>
<accession>A0A927M541</accession>
<organism evidence="2 3">
    <name type="scientific">Plantactinospora soyae</name>
    <dbReference type="NCBI Taxonomy" id="1544732"/>
    <lineage>
        <taxon>Bacteria</taxon>
        <taxon>Bacillati</taxon>
        <taxon>Actinomycetota</taxon>
        <taxon>Actinomycetes</taxon>
        <taxon>Micromonosporales</taxon>
        <taxon>Micromonosporaceae</taxon>
        <taxon>Plantactinospora</taxon>
    </lineage>
</organism>
<dbReference type="RefSeq" id="WP_192768012.1">
    <property type="nucleotide sequence ID" value="NZ_JADBEB010000001.1"/>
</dbReference>
<feature type="domain" description="Polymerase nucleotidyl transferase" evidence="1">
    <location>
        <begin position="17"/>
        <end position="48"/>
    </location>
</feature>
<dbReference type="InterPro" id="IPR002934">
    <property type="entry name" value="Polymerase_NTP_transf_dom"/>
</dbReference>